<evidence type="ECO:0008006" key="3">
    <source>
        <dbReference type="Google" id="ProtNLM"/>
    </source>
</evidence>
<proteinExistence type="predicted"/>
<accession>A0A0R1PF56</accession>
<dbReference type="AlphaFoldDB" id="A0A0R1PF56"/>
<comment type="caution">
    <text evidence="1">The sequence shown here is derived from an EMBL/GenBank/DDBJ whole genome shotgun (WGS) entry which is preliminary data.</text>
</comment>
<dbReference type="RefSeq" id="WP_227005204.1">
    <property type="nucleotide sequence ID" value="NZ_AZES01000074.1"/>
</dbReference>
<evidence type="ECO:0000313" key="1">
    <source>
        <dbReference type="EMBL" id="KRL30966.1"/>
    </source>
</evidence>
<name>A0A0R1PF56_9LACO</name>
<dbReference type="Proteomes" id="UP000051908">
    <property type="component" value="Unassembled WGS sequence"/>
</dbReference>
<protein>
    <recommendedName>
        <fullName evidence="3">AbrB family transcriptional regulator</fullName>
    </recommendedName>
</protein>
<dbReference type="PATRIC" id="fig|1122151.5.peg.2493"/>
<evidence type="ECO:0000313" key="2">
    <source>
        <dbReference type="Proteomes" id="UP000051908"/>
    </source>
</evidence>
<dbReference type="GeneID" id="96668057"/>
<reference evidence="1 2" key="1">
    <citation type="journal article" date="2015" name="Genome Announc.">
        <title>Expanding the biotechnology potential of lactobacilli through comparative genomics of 213 strains and associated genera.</title>
        <authorList>
            <person name="Sun Z."/>
            <person name="Harris H.M."/>
            <person name="McCann A."/>
            <person name="Guo C."/>
            <person name="Argimon S."/>
            <person name="Zhang W."/>
            <person name="Yang X."/>
            <person name="Jeffery I.B."/>
            <person name="Cooney J.C."/>
            <person name="Kagawa T.F."/>
            <person name="Liu W."/>
            <person name="Song Y."/>
            <person name="Salvetti E."/>
            <person name="Wrobel A."/>
            <person name="Rasinkangas P."/>
            <person name="Parkhill J."/>
            <person name="Rea M.C."/>
            <person name="O'Sullivan O."/>
            <person name="Ritari J."/>
            <person name="Douillard F.P."/>
            <person name="Paul Ross R."/>
            <person name="Yang R."/>
            <person name="Briner A.E."/>
            <person name="Felis G.E."/>
            <person name="de Vos W.M."/>
            <person name="Barrangou R."/>
            <person name="Klaenhammer T.R."/>
            <person name="Caufield P.W."/>
            <person name="Cui Y."/>
            <person name="Zhang H."/>
            <person name="O'Toole P.W."/>
        </authorList>
    </citation>
    <scope>NUCLEOTIDE SEQUENCE [LARGE SCALE GENOMIC DNA]</scope>
    <source>
        <strain evidence="1 2">DSM 13238</strain>
    </source>
</reference>
<dbReference type="EMBL" id="AZES01000074">
    <property type="protein sequence ID" value="KRL30966.1"/>
    <property type="molecule type" value="Genomic_DNA"/>
</dbReference>
<organism evidence="1 2">
    <name type="scientific">Companilactobacillus paralimentarius DSM 13238 = JCM 10415</name>
    <dbReference type="NCBI Taxonomy" id="1122151"/>
    <lineage>
        <taxon>Bacteria</taxon>
        <taxon>Bacillati</taxon>
        <taxon>Bacillota</taxon>
        <taxon>Bacilli</taxon>
        <taxon>Lactobacillales</taxon>
        <taxon>Lactobacillaceae</taxon>
        <taxon>Companilactobacillus</taxon>
    </lineage>
</organism>
<gene>
    <name evidence="1" type="ORF">FD33_GL002414</name>
</gene>
<sequence length="78" mass="9213">MKQNIKLFKNGDSYAFRISEKDRELLDANIDTYFEKIISTDGKEITFKKIEKVRPNVQETASKLYSKHSNLMKRLENL</sequence>
<keyword evidence="2" id="KW-1185">Reference proteome</keyword>